<dbReference type="EMBL" id="JBIEIL010000002">
    <property type="protein sequence ID" value="MFG6203465.1"/>
    <property type="molecule type" value="Genomic_DNA"/>
</dbReference>
<dbReference type="Proteomes" id="UP001605918">
    <property type="component" value="Unassembled WGS sequence"/>
</dbReference>
<reference evidence="1 2" key="1">
    <citation type="submission" date="2024-10" db="EMBL/GenBank/DDBJ databases">
        <title>Whole genome of Pseudomonas sp Strain RB5.</title>
        <authorList>
            <person name="Selami N."/>
        </authorList>
    </citation>
    <scope>NUCLEOTIDE SEQUENCE [LARGE SCALE GENOMIC DNA]</scope>
    <source>
        <strain evidence="1 2">RB5</strain>
    </source>
</reference>
<evidence type="ECO:0000313" key="1">
    <source>
        <dbReference type="EMBL" id="MFG6203465.1"/>
    </source>
</evidence>
<proteinExistence type="predicted"/>
<comment type="caution">
    <text evidence="1">The sequence shown here is derived from an EMBL/GenBank/DDBJ whole genome shotgun (WGS) entry which is preliminary data.</text>
</comment>
<gene>
    <name evidence="1" type="ORF">ACGSLL_03780</name>
</gene>
<accession>A0ABW7D5V8</accession>
<sequence length="1040" mass="116039">MNDTVQAASPQQTVIENLIDELTAVPVAKPHEPERTLEVPRGCLLREWMELYWAALERPEFLDWASRFHIDLDTLRIKGATLQARTQTNGTASVRTFALDDDSGWWQVAPVLLWIAQRIDPGEMGLPYIGGKSANPLYRFPRQIVLAFYGYPEPQNLAQAKVIVAELKTGGLAAIDENGHTTSAVVKERDAQLEDFQAIADTLETVLKTREPFEQRGMEDTPVSLTSSSVSASRGGPRFKLGPLLERYALPIPEDAEHAKALIQRLRDHRWPALPYVSEYVQTGSPILSYRHGFADVEDGRYILRRLQALSWNKSPLAKIDLEEFSEPHPDSALAEWMAWGQRELRTFGARPAFQAILKKHRLPTDSPLLLSATGHVGTASDQGWITLTAEVERHADLTVYRDRLKTKAREAGGAFRASGKVTLGQMLRFYNLPLPKTVAQALGFVNWDPINLHMRPGHMNHWYLLGQPGKQTERFSAEQRQQVIDTTQAFLPRDAAPLIDYLSEGVDTDLPLASLNAKADYLIGRILITPRAQALGNQLLRKIARPAQPKELLATNRDRLLLAALILSLDPKAGEQSEQIIDQAVNDSFYWGERYGEVRRFIDRQFGLALIKNKSLATHLLLSGIAPDFLVRDIPASFQYMSCVRWVRLKQVVLYIEDRRPGVARLMSYAQLVSLTDGPAPSDFYRFLRSDVCTAVVLDWAVARGVVQRDLENPGNHAATLKRAESIFRDHYRRMRSFTQRAFLGKFPTPATVALADLRKVLIDNPHLEEQALFNPGSGDKQFSLSDLHVAGKLSSDLRGWQSNNAQLQLPSIKASLARLGKVSSLFRAALSARLRQMKDAQIALIKDAFCRLPLAQRKDLEDNTLELFALQLAASASSTSTSKPNAETARFAIIALLRGSTPRVYEIFTRRSAVTLRRDIDLALLTPSSANTKAKSLPFDAQAYRHGTLPIGNAICDALITRLDIEGAPLAAQTHSDIPDTFASNKVNAIACTAVRHLFEAYESQALQEALIAPALEEIHTNQEKWLKFYATLSPPKT</sequence>
<protein>
    <submittedName>
        <fullName evidence="1">Uncharacterized protein</fullName>
    </submittedName>
</protein>
<organism evidence="1 2">
    <name type="scientific">Pseudomonas retamae</name>
    <dbReference type="NCBI Taxonomy" id="702110"/>
    <lineage>
        <taxon>Bacteria</taxon>
        <taxon>Pseudomonadati</taxon>
        <taxon>Pseudomonadota</taxon>
        <taxon>Gammaproteobacteria</taxon>
        <taxon>Pseudomonadales</taxon>
        <taxon>Pseudomonadaceae</taxon>
        <taxon>Pseudomonas</taxon>
    </lineage>
</organism>
<evidence type="ECO:0000313" key="2">
    <source>
        <dbReference type="Proteomes" id="UP001605918"/>
    </source>
</evidence>
<dbReference type="RefSeq" id="WP_394503321.1">
    <property type="nucleotide sequence ID" value="NZ_JBIEIL010000002.1"/>
</dbReference>
<name>A0ABW7D5V8_9PSED</name>
<keyword evidence="2" id="KW-1185">Reference proteome</keyword>